<keyword evidence="2" id="KW-1185">Reference proteome</keyword>
<gene>
    <name evidence="1" type="ORF">FBZ88_12984</name>
</gene>
<dbReference type="AlphaFoldDB" id="A0A560F1Z4"/>
<dbReference type="RefSeq" id="WP_145620224.1">
    <property type="nucleotide sequence ID" value="NZ_VITO01000029.1"/>
</dbReference>
<evidence type="ECO:0000313" key="2">
    <source>
        <dbReference type="Proteomes" id="UP000316545"/>
    </source>
</evidence>
<sequence>MRTRDALPSGVCPRGLSRMQAAAYVGVGATTFDKMVAKGTMPKPKKAYGAAARWDIRALDQAFDMLPQCDGGTAAANDDDDWGKALGLP</sequence>
<proteinExistence type="predicted"/>
<name>A0A560F1Z4_9PROT</name>
<organism evidence="1 2">
    <name type="scientific">Nitrospirillum amazonense</name>
    <dbReference type="NCBI Taxonomy" id="28077"/>
    <lineage>
        <taxon>Bacteria</taxon>
        <taxon>Pseudomonadati</taxon>
        <taxon>Pseudomonadota</taxon>
        <taxon>Alphaproteobacteria</taxon>
        <taxon>Rhodospirillales</taxon>
        <taxon>Azospirillaceae</taxon>
        <taxon>Nitrospirillum</taxon>
    </lineage>
</organism>
<comment type="caution">
    <text evidence="1">The sequence shown here is derived from an EMBL/GenBank/DDBJ whole genome shotgun (WGS) entry which is preliminary data.</text>
</comment>
<evidence type="ECO:0000313" key="1">
    <source>
        <dbReference type="EMBL" id="TWB15631.1"/>
    </source>
</evidence>
<accession>A0A560F1Z4</accession>
<evidence type="ECO:0008006" key="3">
    <source>
        <dbReference type="Google" id="ProtNLM"/>
    </source>
</evidence>
<reference evidence="1 2" key="1">
    <citation type="submission" date="2019-06" db="EMBL/GenBank/DDBJ databases">
        <title>Genomic Encyclopedia of Type Strains, Phase IV (KMG-V): Genome sequencing to study the core and pangenomes of soil and plant-associated prokaryotes.</title>
        <authorList>
            <person name="Whitman W."/>
        </authorList>
    </citation>
    <scope>NUCLEOTIDE SEQUENCE [LARGE SCALE GENOMIC DNA]</scope>
    <source>
        <strain evidence="1 2">BR 11865</strain>
    </source>
</reference>
<protein>
    <recommendedName>
        <fullName evidence="3">AlpA family transcriptional regulator</fullName>
    </recommendedName>
</protein>
<dbReference type="EMBL" id="VITO01000029">
    <property type="protein sequence ID" value="TWB15631.1"/>
    <property type="molecule type" value="Genomic_DNA"/>
</dbReference>
<dbReference type="Proteomes" id="UP000316545">
    <property type="component" value="Unassembled WGS sequence"/>
</dbReference>